<dbReference type="Gene3D" id="3.40.50.1360">
    <property type="match status" value="1"/>
</dbReference>
<dbReference type="InterPro" id="IPR037171">
    <property type="entry name" value="NagB/RpiA_transferase-like"/>
</dbReference>
<evidence type="ECO:0000313" key="9">
    <source>
        <dbReference type="EMBL" id="SDD47156.1"/>
    </source>
</evidence>
<dbReference type="GO" id="GO:0006098">
    <property type="term" value="P:pentose-phosphate shunt"/>
    <property type="evidence" value="ECO:0007669"/>
    <property type="project" value="UniProtKB-UniPathway"/>
</dbReference>
<dbReference type="GO" id="GO:0017057">
    <property type="term" value="F:6-phosphogluconolactonase activity"/>
    <property type="evidence" value="ECO:0007669"/>
    <property type="project" value="UniProtKB-UniRule"/>
</dbReference>
<sequence length="233" mass="25237">MTQRIEVLADPEALARHVADWTLQLALSRPGTVAIALSGGSTPKRLYHLLAASPWRERMPWDRVHLFWGDERFVPADHPDSNQGMARGALIAHVPIPPANLHPVPVDGTPEEAARRYEAELRRFAATRPGLPLFDLQLLGLGPDGHTASLFPGTAALEERAAWAIAVIGAKPEPRITLTYPALENSAEVAFLVAGADKRAMLQRLREGDRGIPAGRLSASRPVTIFADRAAAP</sequence>
<name>A0A1G6V2J4_9PROT</name>
<evidence type="ECO:0000256" key="1">
    <source>
        <dbReference type="ARBA" id="ARBA00000832"/>
    </source>
</evidence>
<evidence type="ECO:0000256" key="2">
    <source>
        <dbReference type="ARBA" id="ARBA00002681"/>
    </source>
</evidence>
<keyword evidence="7" id="KW-0378">Hydrolase</keyword>
<dbReference type="NCBIfam" id="TIGR01198">
    <property type="entry name" value="pgl"/>
    <property type="match status" value="1"/>
</dbReference>
<dbReference type="CDD" id="cd01400">
    <property type="entry name" value="6PGL"/>
    <property type="match status" value="1"/>
</dbReference>
<feature type="domain" description="Glucosamine/galactosamine-6-phosphate isomerase" evidence="8">
    <location>
        <begin position="10"/>
        <end position="219"/>
    </location>
</feature>
<dbReference type="AlphaFoldDB" id="A0A1G6V2J4"/>
<dbReference type="EC" id="3.1.1.31" evidence="5 7"/>
<evidence type="ECO:0000256" key="3">
    <source>
        <dbReference type="ARBA" id="ARBA00004961"/>
    </source>
</evidence>
<comment type="pathway">
    <text evidence="3 7">Carbohydrate degradation; pentose phosphate pathway; D-ribulose 5-phosphate from D-glucose 6-phosphate (oxidative stage): step 2/3.</text>
</comment>
<dbReference type="InterPro" id="IPR039104">
    <property type="entry name" value="6PGL"/>
</dbReference>
<organism evidence="9 10">
    <name type="scientific">Belnapia rosea</name>
    <dbReference type="NCBI Taxonomy" id="938405"/>
    <lineage>
        <taxon>Bacteria</taxon>
        <taxon>Pseudomonadati</taxon>
        <taxon>Pseudomonadota</taxon>
        <taxon>Alphaproteobacteria</taxon>
        <taxon>Acetobacterales</taxon>
        <taxon>Roseomonadaceae</taxon>
        <taxon>Belnapia</taxon>
    </lineage>
</organism>
<keyword evidence="10" id="KW-1185">Reference proteome</keyword>
<evidence type="ECO:0000256" key="4">
    <source>
        <dbReference type="ARBA" id="ARBA00010662"/>
    </source>
</evidence>
<accession>A0A1G6V2J4</accession>
<evidence type="ECO:0000256" key="6">
    <source>
        <dbReference type="ARBA" id="ARBA00020337"/>
    </source>
</evidence>
<evidence type="ECO:0000256" key="7">
    <source>
        <dbReference type="RuleBase" id="RU365095"/>
    </source>
</evidence>
<dbReference type="PANTHER" id="PTHR11054">
    <property type="entry name" value="6-PHOSPHOGLUCONOLACTONASE"/>
    <property type="match status" value="1"/>
</dbReference>
<protein>
    <recommendedName>
        <fullName evidence="6 7">6-phosphogluconolactonase</fullName>
        <shortName evidence="7">6PGL</shortName>
        <ecNumber evidence="5 7">3.1.1.31</ecNumber>
    </recommendedName>
</protein>
<evidence type="ECO:0000256" key="5">
    <source>
        <dbReference type="ARBA" id="ARBA00013198"/>
    </source>
</evidence>
<dbReference type="UniPathway" id="UPA00115">
    <property type="reaction ID" value="UER00409"/>
</dbReference>
<dbReference type="RefSeq" id="WP_090663795.1">
    <property type="nucleotide sequence ID" value="NZ_FMZX01000008.1"/>
</dbReference>
<comment type="function">
    <text evidence="2 7">Hydrolysis of 6-phosphogluconolactone to 6-phosphogluconate.</text>
</comment>
<dbReference type="GO" id="GO:0005975">
    <property type="term" value="P:carbohydrate metabolic process"/>
    <property type="evidence" value="ECO:0007669"/>
    <property type="project" value="UniProtKB-UniRule"/>
</dbReference>
<dbReference type="PANTHER" id="PTHR11054:SF0">
    <property type="entry name" value="6-PHOSPHOGLUCONOLACTONASE"/>
    <property type="match status" value="1"/>
</dbReference>
<dbReference type="Pfam" id="PF01182">
    <property type="entry name" value="Glucosamine_iso"/>
    <property type="match status" value="1"/>
</dbReference>
<gene>
    <name evidence="7" type="primary">pgl</name>
    <name evidence="9" type="ORF">SAMN04487779_100887</name>
</gene>
<dbReference type="STRING" id="938405.SAMN02927895_04387"/>
<comment type="similarity">
    <text evidence="4 7">Belongs to the glucosamine/galactosamine-6-phosphate isomerase family. 6-phosphogluconolactonase subfamily.</text>
</comment>
<dbReference type="InterPro" id="IPR005900">
    <property type="entry name" value="6-phosphogluconolactonase_DevB"/>
</dbReference>
<evidence type="ECO:0000259" key="8">
    <source>
        <dbReference type="Pfam" id="PF01182"/>
    </source>
</evidence>
<proteinExistence type="inferred from homology"/>
<dbReference type="SUPFAM" id="SSF100950">
    <property type="entry name" value="NagB/RpiA/CoA transferase-like"/>
    <property type="match status" value="1"/>
</dbReference>
<dbReference type="Proteomes" id="UP000198925">
    <property type="component" value="Unassembled WGS sequence"/>
</dbReference>
<reference evidence="9 10" key="1">
    <citation type="submission" date="2016-10" db="EMBL/GenBank/DDBJ databases">
        <authorList>
            <person name="de Groot N.N."/>
        </authorList>
    </citation>
    <scope>NUCLEOTIDE SEQUENCE [LARGE SCALE GENOMIC DNA]</scope>
    <source>
        <strain evidence="9 10">CPCC 100156</strain>
    </source>
</reference>
<evidence type="ECO:0000313" key="10">
    <source>
        <dbReference type="Proteomes" id="UP000198925"/>
    </source>
</evidence>
<dbReference type="EMBL" id="FMZX01000008">
    <property type="protein sequence ID" value="SDD47156.1"/>
    <property type="molecule type" value="Genomic_DNA"/>
</dbReference>
<comment type="catalytic activity">
    <reaction evidence="1 7">
        <text>6-phospho-D-glucono-1,5-lactone + H2O = 6-phospho-D-gluconate + H(+)</text>
        <dbReference type="Rhea" id="RHEA:12556"/>
        <dbReference type="ChEBI" id="CHEBI:15377"/>
        <dbReference type="ChEBI" id="CHEBI:15378"/>
        <dbReference type="ChEBI" id="CHEBI:57955"/>
        <dbReference type="ChEBI" id="CHEBI:58759"/>
        <dbReference type="EC" id="3.1.1.31"/>
    </reaction>
</comment>
<dbReference type="InterPro" id="IPR006148">
    <property type="entry name" value="Glc/Gal-6P_isomerase"/>
</dbReference>